<dbReference type="Gene3D" id="3.20.80.10">
    <property type="entry name" value="Regulatory factor, effector binding domain"/>
    <property type="match status" value="1"/>
</dbReference>
<protein>
    <submittedName>
        <fullName evidence="2">Right origin-binding protein</fullName>
    </submittedName>
</protein>
<dbReference type="SUPFAM" id="SSF55136">
    <property type="entry name" value="Probable bacterial effector-binding domain"/>
    <property type="match status" value="1"/>
</dbReference>
<evidence type="ECO:0000259" key="1">
    <source>
        <dbReference type="Pfam" id="PF06445"/>
    </source>
</evidence>
<evidence type="ECO:0000313" key="2">
    <source>
        <dbReference type="EMBL" id="SQI27430.1"/>
    </source>
</evidence>
<dbReference type="Pfam" id="PF06445">
    <property type="entry name" value="GyrI-like"/>
    <property type="match status" value="1"/>
</dbReference>
<proteinExistence type="predicted"/>
<sequence>MRVQFWHDFLGHSPTIPPVLYGLNETRPSLEKDDEQEVFYTTALPQEQADGYVQSAHPVLLQGGEYVMFTYEGLGTGVQDFILTVYGTCMPMLNLTRRKGQDIERYYPSEDAKTGDRPINLRCEFLIPIRR</sequence>
<reference evidence="2 3" key="1">
    <citation type="submission" date="2018-06" db="EMBL/GenBank/DDBJ databases">
        <authorList>
            <consortium name="Pathogen Informatics"/>
            <person name="Doyle S."/>
        </authorList>
    </citation>
    <scope>NUCLEOTIDE SEQUENCE [LARGE SCALE GENOMIC DNA]</scope>
    <source>
        <strain evidence="2 3">NCTC7307</strain>
    </source>
</reference>
<accession>A0A2X4U411</accession>
<dbReference type="AlphaFoldDB" id="A0A2X4U411"/>
<feature type="domain" description="GyrI-like small molecule binding" evidence="1">
    <location>
        <begin position="12"/>
        <end position="130"/>
    </location>
</feature>
<gene>
    <name evidence="2" type="primary">rob_4</name>
    <name evidence="2" type="ORF">NCTC7307_04823</name>
</gene>
<evidence type="ECO:0000313" key="3">
    <source>
        <dbReference type="Proteomes" id="UP000248731"/>
    </source>
</evidence>
<dbReference type="InterPro" id="IPR029442">
    <property type="entry name" value="GyrI-like"/>
</dbReference>
<dbReference type="EMBL" id="LS483466">
    <property type="protein sequence ID" value="SQI27430.1"/>
    <property type="molecule type" value="Genomic_DNA"/>
</dbReference>
<keyword evidence="3" id="KW-1185">Reference proteome</keyword>
<name>A0A2X4U411_SALER</name>
<dbReference type="InterPro" id="IPR011256">
    <property type="entry name" value="Reg_factor_effector_dom_sf"/>
</dbReference>
<organism evidence="2 3">
    <name type="scientific">Salmonella enterica subsp. arizonae</name>
    <dbReference type="NCBI Taxonomy" id="59203"/>
    <lineage>
        <taxon>Bacteria</taxon>
        <taxon>Pseudomonadati</taxon>
        <taxon>Pseudomonadota</taxon>
        <taxon>Gammaproteobacteria</taxon>
        <taxon>Enterobacterales</taxon>
        <taxon>Enterobacteriaceae</taxon>
        <taxon>Salmonella</taxon>
    </lineage>
</organism>
<dbReference type="Proteomes" id="UP000248731">
    <property type="component" value="Chromosome 1"/>
</dbReference>